<name>B0EPT8_ENTDS</name>
<sequence>MIKKSPNKTSTMTTSPKLKCILEKLIRELADEINYLLTTNITTDGKSLLYSLAYWAKRVMFNDEYNYDTTAYDYLGYLYEDVRVLLLRFYYYEGYADHLNN</sequence>
<evidence type="ECO:0000313" key="2">
    <source>
        <dbReference type="Proteomes" id="UP000008076"/>
    </source>
</evidence>
<accession>B0EPT8</accession>
<dbReference type="VEuPathDB" id="AmoebaDB:EDI_232740"/>
<organism evidence="2">
    <name type="scientific">Entamoeba dispar (strain ATCC PRA-260 / SAW760)</name>
    <dbReference type="NCBI Taxonomy" id="370354"/>
    <lineage>
        <taxon>Eukaryota</taxon>
        <taxon>Amoebozoa</taxon>
        <taxon>Evosea</taxon>
        <taxon>Archamoebae</taxon>
        <taxon>Mastigamoebida</taxon>
        <taxon>Entamoebidae</taxon>
        <taxon>Entamoeba</taxon>
    </lineage>
</organism>
<proteinExistence type="predicted"/>
<protein>
    <submittedName>
        <fullName evidence="1">Uncharacterized protein</fullName>
    </submittedName>
</protein>
<evidence type="ECO:0000313" key="1">
    <source>
        <dbReference type="EMBL" id="EDR23462.1"/>
    </source>
</evidence>
<gene>
    <name evidence="1" type="ORF">EDI_232740</name>
</gene>
<dbReference type="Proteomes" id="UP000008076">
    <property type="component" value="Unassembled WGS sequence"/>
</dbReference>
<dbReference type="EMBL" id="DS550305">
    <property type="protein sequence ID" value="EDR23462.1"/>
    <property type="molecule type" value="Genomic_DNA"/>
</dbReference>
<dbReference type="KEGG" id="edi:EDI_232740"/>
<reference evidence="2" key="1">
    <citation type="submission" date="2007-12" db="EMBL/GenBank/DDBJ databases">
        <title>Annotation of Entamoeba dispar SAW760.</title>
        <authorList>
            <person name="Lorenzi H."/>
            <person name="Inman J."/>
            <person name="Schobel S."/>
            <person name="Amedeo P."/>
            <person name="Caler E."/>
        </authorList>
    </citation>
    <scope>NUCLEOTIDE SEQUENCE [LARGE SCALE GENOMIC DNA]</scope>
    <source>
        <strain evidence="2">ATCC PRA-260 / SAW760</strain>
    </source>
</reference>
<dbReference type="RefSeq" id="XP_001740140.1">
    <property type="nucleotide sequence ID" value="XM_001740088.1"/>
</dbReference>
<dbReference type="AlphaFoldDB" id="B0EPT8"/>
<keyword evidence="2" id="KW-1185">Reference proteome</keyword>
<dbReference type="GeneID" id="5885293"/>